<accession>A0A1H8PB40</accession>
<evidence type="ECO:0000313" key="2">
    <source>
        <dbReference type="Proteomes" id="UP000199126"/>
    </source>
</evidence>
<reference evidence="2" key="1">
    <citation type="submission" date="2016-10" db="EMBL/GenBank/DDBJ databases">
        <authorList>
            <person name="Varghese N."/>
            <person name="Submissions S."/>
        </authorList>
    </citation>
    <scope>NUCLEOTIDE SEQUENCE [LARGE SCALE GENOMIC DNA]</scope>
    <source>
        <strain evidence="2">CGMCC 1.10121</strain>
    </source>
</reference>
<dbReference type="EMBL" id="FODV01000002">
    <property type="protein sequence ID" value="SEO38753.1"/>
    <property type="molecule type" value="Genomic_DNA"/>
</dbReference>
<keyword evidence="2" id="KW-1185">Reference proteome</keyword>
<dbReference type="Proteomes" id="UP000199126">
    <property type="component" value="Unassembled WGS sequence"/>
</dbReference>
<gene>
    <name evidence="1" type="ORF">SAMN04487948_102179</name>
</gene>
<sequence>MAMGETNSCLTCESCGAKLSWPVVRGLTAKREGRSAALYCPACRSPMDQVDVRAIHP</sequence>
<proteinExistence type="predicted"/>
<dbReference type="AlphaFoldDB" id="A0A1H8PB40"/>
<evidence type="ECO:0000313" key="1">
    <source>
        <dbReference type="EMBL" id="SEO38753.1"/>
    </source>
</evidence>
<protein>
    <submittedName>
        <fullName evidence="1">Uncharacterized protein</fullName>
    </submittedName>
</protein>
<name>A0A1H8PB40_9EURY</name>
<organism evidence="1 2">
    <name type="scientific">Halogranum amylolyticum</name>
    <dbReference type="NCBI Taxonomy" id="660520"/>
    <lineage>
        <taxon>Archaea</taxon>
        <taxon>Methanobacteriati</taxon>
        <taxon>Methanobacteriota</taxon>
        <taxon>Stenosarchaea group</taxon>
        <taxon>Halobacteria</taxon>
        <taxon>Halobacteriales</taxon>
        <taxon>Haloferacaceae</taxon>
    </lineage>
</organism>